<dbReference type="SUPFAM" id="SSF51905">
    <property type="entry name" value="FAD/NAD(P)-binding domain"/>
    <property type="match status" value="1"/>
</dbReference>
<dbReference type="RefSeq" id="WP_301224097.1">
    <property type="nucleotide sequence ID" value="NZ_JAROCG010000001.1"/>
</dbReference>
<accession>A0ABT8JW83</accession>
<protein>
    <submittedName>
        <fullName evidence="2">FAD-dependent monooxygenase</fullName>
    </submittedName>
</protein>
<dbReference type="Proteomes" id="UP001174209">
    <property type="component" value="Unassembled WGS sequence"/>
</dbReference>
<dbReference type="Pfam" id="PF01494">
    <property type="entry name" value="FAD_binding_3"/>
    <property type="match status" value="1"/>
</dbReference>
<name>A0ABT8JW83_9MICC</name>
<keyword evidence="2" id="KW-0503">Monooxygenase</keyword>
<sequence>MDSLPLDPVRSASAMSAAMEHTSTVVIGSGLSGLAVASELSRRGIDSIVVESLECFDSGAMRTVMTDSVSLSERTELMRLLRGYAAAHHLDVRQTTVAEHLSIIGHPKLITGPVGRKKWAVQTADGVLLADHVVLTKYPQNELRRFLRSMGIAIGRDFKAALRAIGLHLVGVGELLTPTTREIVRQAKLVSDAIVEQGPAALSRITPPRAALSSLGA</sequence>
<keyword evidence="3" id="KW-1185">Reference proteome</keyword>
<dbReference type="GO" id="GO:0004497">
    <property type="term" value="F:monooxygenase activity"/>
    <property type="evidence" value="ECO:0007669"/>
    <property type="project" value="UniProtKB-KW"/>
</dbReference>
<keyword evidence="2" id="KW-0560">Oxidoreductase</keyword>
<dbReference type="EMBL" id="JAROCG010000001">
    <property type="protein sequence ID" value="MDN4609405.1"/>
    <property type="molecule type" value="Genomic_DNA"/>
</dbReference>
<dbReference type="InterPro" id="IPR002938">
    <property type="entry name" value="FAD-bd"/>
</dbReference>
<comment type="caution">
    <text evidence="2">The sequence shown here is derived from an EMBL/GenBank/DDBJ whole genome shotgun (WGS) entry which is preliminary data.</text>
</comment>
<proteinExistence type="predicted"/>
<evidence type="ECO:0000313" key="3">
    <source>
        <dbReference type="Proteomes" id="UP001174209"/>
    </source>
</evidence>
<evidence type="ECO:0000259" key="1">
    <source>
        <dbReference type="Pfam" id="PF01494"/>
    </source>
</evidence>
<reference evidence="2" key="1">
    <citation type="submission" date="2023-06" db="EMBL/GenBank/DDBJ databases">
        <title>MT1 and MT2 Draft Genomes of Novel Species.</title>
        <authorList>
            <person name="Venkateswaran K."/>
        </authorList>
    </citation>
    <scope>NUCLEOTIDE SEQUENCE</scope>
    <source>
        <strain evidence="2">IIF3SC-B10</strain>
    </source>
</reference>
<dbReference type="Gene3D" id="3.50.50.60">
    <property type="entry name" value="FAD/NAD(P)-binding domain"/>
    <property type="match status" value="1"/>
</dbReference>
<gene>
    <name evidence="2" type="ORF">P5G52_00850</name>
</gene>
<feature type="domain" description="FAD-binding" evidence="1">
    <location>
        <begin position="22"/>
        <end position="150"/>
    </location>
</feature>
<dbReference type="InterPro" id="IPR036188">
    <property type="entry name" value="FAD/NAD-bd_sf"/>
</dbReference>
<organism evidence="2 3">
    <name type="scientific">Arthrobacter burdickii</name>
    <dbReference type="NCBI Taxonomy" id="3035920"/>
    <lineage>
        <taxon>Bacteria</taxon>
        <taxon>Bacillati</taxon>
        <taxon>Actinomycetota</taxon>
        <taxon>Actinomycetes</taxon>
        <taxon>Micrococcales</taxon>
        <taxon>Micrococcaceae</taxon>
        <taxon>Arthrobacter</taxon>
    </lineage>
</organism>
<evidence type="ECO:0000313" key="2">
    <source>
        <dbReference type="EMBL" id="MDN4609405.1"/>
    </source>
</evidence>